<dbReference type="InterPro" id="IPR037026">
    <property type="entry name" value="Vgr_OB-fold_dom_sf"/>
</dbReference>
<keyword evidence="3" id="KW-1185">Reference proteome</keyword>
<dbReference type="OrthoDB" id="9762420at2"/>
<dbReference type="Proteomes" id="UP000184600">
    <property type="component" value="Unassembled WGS sequence"/>
</dbReference>
<name>A0A1M7YV85_9VIBR</name>
<dbReference type="EMBL" id="FRFG01000025">
    <property type="protein sequence ID" value="SHO56463.1"/>
    <property type="molecule type" value="Genomic_DNA"/>
</dbReference>
<protein>
    <submittedName>
        <fullName evidence="2">Phage-related baseplate assembly protein</fullName>
    </submittedName>
</protein>
<dbReference type="AlphaFoldDB" id="A0A1M7YV85"/>
<dbReference type="Gene3D" id="2.40.50.230">
    <property type="entry name" value="Gp5 N-terminal domain"/>
    <property type="match status" value="1"/>
</dbReference>
<dbReference type="Pfam" id="PF04717">
    <property type="entry name" value="Phage_base_V"/>
    <property type="match status" value="1"/>
</dbReference>
<dbReference type="InterPro" id="IPR006531">
    <property type="entry name" value="Gp5/Vgr_OB"/>
</dbReference>
<organism evidence="2 3">
    <name type="scientific">Vibrio quintilis</name>
    <dbReference type="NCBI Taxonomy" id="1117707"/>
    <lineage>
        <taxon>Bacteria</taxon>
        <taxon>Pseudomonadati</taxon>
        <taxon>Pseudomonadota</taxon>
        <taxon>Gammaproteobacteria</taxon>
        <taxon>Vibrionales</taxon>
        <taxon>Vibrionaceae</taxon>
        <taxon>Vibrio</taxon>
    </lineage>
</organism>
<evidence type="ECO:0000313" key="3">
    <source>
        <dbReference type="Proteomes" id="UP000184600"/>
    </source>
</evidence>
<dbReference type="STRING" id="1117707.VQ7734_02232"/>
<evidence type="ECO:0000313" key="2">
    <source>
        <dbReference type="EMBL" id="SHO56463.1"/>
    </source>
</evidence>
<reference evidence="3" key="1">
    <citation type="submission" date="2016-12" db="EMBL/GenBank/DDBJ databases">
        <authorList>
            <person name="Rodrigo-Torres L."/>
            <person name="Arahal R.D."/>
            <person name="Lucena T."/>
        </authorList>
    </citation>
    <scope>NUCLEOTIDE SEQUENCE [LARGE SCALE GENOMIC DNA]</scope>
</reference>
<proteinExistence type="predicted"/>
<evidence type="ECO:0000259" key="1">
    <source>
        <dbReference type="Pfam" id="PF04717"/>
    </source>
</evidence>
<dbReference type="SUPFAM" id="SSF69255">
    <property type="entry name" value="gp5 N-terminal domain-like"/>
    <property type="match status" value="1"/>
</dbReference>
<accession>A0A1M7YV85</accession>
<gene>
    <name evidence="2" type="ORF">VQ7734_02232</name>
</gene>
<sequence length="542" mass="59751">MATRLKVKIGNTSLTEADVYEFQAGYQLNSIPELTLVLRDGNLAAGSFDRTDDQQFAPGQNVSLYGGIDDTNHQIFEGIITGSRVSIDDQKQPRLILTVKGESVKLLEHPVNYISNKEIEDKTLIEKVAALSAGYKFKQGVSDISGNRIKHAQFAVWQQTPWRIIFSRMTENGAVFCPSVKGDRIVTLSSVKSQAAKETFQLHEIHHCDLFSDTQSCFKEISVTAWDSETQKAFSPVKGKSGNFKSIKESDSVLSRKPLEIRCSAPKTKAQITAIANGEMNFRMLDMYQGRLSISEQAITKVMKLALLDRLTVKGVGKDFSDNHIITGIRHHFTASEWQFVIELGLSLNRSLYAPEAYLPEMPVTTGVIAAYKTYSKLPQTMPVLIPALDSKVPLYARQTSPFASKGEGLFLPPKKGDEVMVGFIGGDASYPVILGACYNKANQPPRKYDDKNNQVGLFFAGEKLDLFIDRDRQTVNVTASNQVKLTLNEKDGITAGDSKNSLTLSKKTSLKCEDEVAIDAKSLSVKTSGKVGIKASKTEIK</sequence>
<feature type="domain" description="Gp5/Type VI secretion system Vgr protein OB-fold" evidence="1">
    <location>
        <begin position="392"/>
        <end position="439"/>
    </location>
</feature>
<dbReference type="RefSeq" id="WP_073582453.1">
    <property type="nucleotide sequence ID" value="NZ_AP024897.1"/>
</dbReference>